<dbReference type="Gene3D" id="3.40.50.300">
    <property type="entry name" value="P-loop containing nucleotide triphosphate hydrolases"/>
    <property type="match status" value="1"/>
</dbReference>
<dbReference type="InterPro" id="IPR038724">
    <property type="entry name" value="RepA"/>
</dbReference>
<name>A0A377D0E3_ECOLX</name>
<dbReference type="Pfam" id="PF13973">
    <property type="entry name" value="DUF4222"/>
    <property type="match status" value="1"/>
</dbReference>
<dbReference type="AlphaFoldDB" id="A0A377D0E3"/>
<organism evidence="1 2">
    <name type="scientific">Escherichia coli</name>
    <dbReference type="NCBI Taxonomy" id="562"/>
    <lineage>
        <taxon>Bacteria</taxon>
        <taxon>Pseudomonadati</taxon>
        <taxon>Pseudomonadota</taxon>
        <taxon>Gammaproteobacteria</taxon>
        <taxon>Enterobacterales</taxon>
        <taxon>Enterobacteriaceae</taxon>
        <taxon>Escherichia</taxon>
    </lineage>
</organism>
<reference evidence="1 2" key="1">
    <citation type="submission" date="2018-06" db="EMBL/GenBank/DDBJ databases">
        <authorList>
            <consortium name="Pathogen Informatics"/>
            <person name="Doyle S."/>
        </authorList>
    </citation>
    <scope>NUCLEOTIDE SEQUENCE [LARGE SCALE GENOMIC DNA]</scope>
    <source>
        <strain evidence="1 2">NCTC7922</strain>
    </source>
</reference>
<accession>A0A377D0E3</accession>
<proteinExistence type="predicted"/>
<dbReference type="InterPro" id="IPR027417">
    <property type="entry name" value="P-loop_NTPase"/>
</dbReference>
<dbReference type="CDD" id="cd01125">
    <property type="entry name" value="RepA_RSF1010_like"/>
    <property type="match status" value="1"/>
</dbReference>
<evidence type="ECO:0000313" key="2">
    <source>
        <dbReference type="Proteomes" id="UP000254174"/>
    </source>
</evidence>
<dbReference type="EMBL" id="UGFC01000005">
    <property type="protein sequence ID" value="STM10744.1"/>
    <property type="molecule type" value="Genomic_DNA"/>
</dbReference>
<sequence>MKLKYSGLTASGNTHPKFMRGDIYRDQYGGTVMIKGVAGRCVTYRREGYEYDCVMPVYQFRRDFSLVQTAPHNVPTSNARARANIQKLKTMINGFRGQEMKSAPNLKKQPYDKMTEVIIFAGSDAWAHAKQWQEQDGRLAGDNVPPVVLADDQLDELADLRIIDEGRYCVRLYKAGHIRPSNINAIAHKLAAAGVTDANYYPEGMHSQKRENWREYLERERGKKPGEEHHQRKTTLPMSVGSAGYDTQLDYVVKGIIPASSLCSIYGASGSYKSFLAGSWACHVSTGRQWGGRRVAHGAVLYVVGEGGIGVPRRVKAWEVVHGEQVKNLYLVNRPIFPAVPLDVDEMVIAARQVERETGKPVRMIILDTLARCFGGNDENDSRDMGAFIRGCDELKRRTGATVLVVHHSGKDETKGARGSSAFRASLDAEYRIRREDAGSEALVISCTKMKDAEELKEAAYDLRVVELFTDADGELITSLVVVDKPRPPVELERIEEAGNKTENHTALWGCIRSRTQHGDKCTIPLLRDDMKKLGYDTKHLKRWLAKLEKDDVIYIDGDDVGPL</sequence>
<dbReference type="Pfam" id="PF13481">
    <property type="entry name" value="AAA_25"/>
    <property type="match status" value="1"/>
</dbReference>
<dbReference type="SUPFAM" id="SSF52540">
    <property type="entry name" value="P-loop containing nucleoside triphosphate hydrolases"/>
    <property type="match status" value="1"/>
</dbReference>
<evidence type="ECO:0000313" key="1">
    <source>
        <dbReference type="EMBL" id="STM10744.1"/>
    </source>
</evidence>
<gene>
    <name evidence="1" type="ORF">NCTC7922_01375</name>
</gene>
<dbReference type="InterPro" id="IPR025317">
    <property type="entry name" value="DUF4222"/>
</dbReference>
<dbReference type="Proteomes" id="UP000254174">
    <property type="component" value="Unassembled WGS sequence"/>
</dbReference>
<protein>
    <submittedName>
        <fullName evidence="1">Putative prophage protein</fullName>
    </submittedName>
</protein>